<sequence length="203" mass="23542">MDIVMEYNKATIQTIIESLGLTEDIQVDDIPDINLYMDQLLEFLNNRLYWLKRESVDKGLTKTMVNNYTKDQLLIPPQNRKYGKQHIMLLILISQLKSILSISDIKKIFAPILNDINTPDDDVIPLQEIYITFLELRKEQFAEFYDTFEEKVKYIESKTAAIETTNRNAAELLLIILMLVAQANASKRLAEKMIDTFFTGKAE</sequence>
<dbReference type="Pfam" id="PF08876">
    <property type="entry name" value="DUF1836"/>
    <property type="match status" value="1"/>
</dbReference>
<protein>
    <recommendedName>
        <fullName evidence="2">DUF1836 domain-containing protein</fullName>
    </recommendedName>
</protein>
<accession>A0A212LNU3</accession>
<evidence type="ECO:0000313" key="1">
    <source>
        <dbReference type="EMBL" id="SCM79194.1"/>
    </source>
</evidence>
<gene>
    <name evidence="1" type="ORF">KL86SPO_20446</name>
</gene>
<dbReference type="PANTHER" id="PTHR40056:SF1">
    <property type="entry name" value="DUF1836 DOMAIN-CONTAINING PROTEIN"/>
    <property type="match status" value="1"/>
</dbReference>
<dbReference type="AlphaFoldDB" id="A0A212LNU3"/>
<evidence type="ECO:0008006" key="2">
    <source>
        <dbReference type="Google" id="ProtNLM"/>
    </source>
</evidence>
<dbReference type="InterPro" id="IPR014975">
    <property type="entry name" value="DUF1836"/>
</dbReference>
<dbReference type="PANTHER" id="PTHR40056">
    <property type="entry name" value="HYPOTHETICAL CYTOSOLIC PROTEIN"/>
    <property type="match status" value="1"/>
</dbReference>
<dbReference type="InterPro" id="IPR009061">
    <property type="entry name" value="DNA-bd_dom_put_sf"/>
</dbReference>
<dbReference type="EMBL" id="FMJE01000002">
    <property type="protein sequence ID" value="SCM79194.1"/>
    <property type="molecule type" value="Genomic_DNA"/>
</dbReference>
<dbReference type="SUPFAM" id="SSF46955">
    <property type="entry name" value="Putative DNA-binding domain"/>
    <property type="match status" value="1"/>
</dbReference>
<name>A0A212LNU3_9FIRM</name>
<proteinExistence type="predicted"/>
<organism evidence="1">
    <name type="scientific">uncultured Sporomusa sp</name>
    <dbReference type="NCBI Taxonomy" id="307249"/>
    <lineage>
        <taxon>Bacteria</taxon>
        <taxon>Bacillati</taxon>
        <taxon>Bacillota</taxon>
        <taxon>Negativicutes</taxon>
        <taxon>Selenomonadales</taxon>
        <taxon>Sporomusaceae</taxon>
        <taxon>Sporomusa</taxon>
        <taxon>environmental samples</taxon>
    </lineage>
</organism>
<dbReference type="RefSeq" id="WP_288183438.1">
    <property type="nucleotide sequence ID" value="NZ_LT608335.1"/>
</dbReference>
<dbReference type="Gene3D" id="1.10.1660.10">
    <property type="match status" value="1"/>
</dbReference>
<reference evidence="1" key="1">
    <citation type="submission" date="2016-08" db="EMBL/GenBank/DDBJ databases">
        <authorList>
            <person name="Seilhamer J.J."/>
        </authorList>
    </citation>
    <scope>NUCLEOTIDE SEQUENCE</scope>
    <source>
        <strain evidence="1">86</strain>
    </source>
</reference>